<accession>A0A9D1H2T2</accession>
<name>A0A9D1H2T2_9FIRM</name>
<evidence type="ECO:0000256" key="1">
    <source>
        <dbReference type="ARBA" id="ARBA00022737"/>
    </source>
</evidence>
<dbReference type="PROSITE" id="PS50151">
    <property type="entry name" value="UVR"/>
    <property type="match status" value="1"/>
</dbReference>
<dbReference type="GO" id="GO:0008233">
    <property type="term" value="F:peptidase activity"/>
    <property type="evidence" value="ECO:0007669"/>
    <property type="project" value="UniProtKB-KW"/>
</dbReference>
<dbReference type="InterPro" id="IPR036628">
    <property type="entry name" value="Clp_N_dom_sf"/>
</dbReference>
<keyword evidence="10" id="KW-0378">Hydrolase</keyword>
<keyword evidence="1 5" id="KW-0677">Repeat</keyword>
<dbReference type="Pfam" id="PF07724">
    <property type="entry name" value="AAA_2"/>
    <property type="match status" value="1"/>
</dbReference>
<dbReference type="CDD" id="cd19499">
    <property type="entry name" value="RecA-like_ClpB_Hsp104-like"/>
    <property type="match status" value="1"/>
</dbReference>
<evidence type="ECO:0000256" key="2">
    <source>
        <dbReference type="ARBA" id="ARBA00022741"/>
    </source>
</evidence>
<gene>
    <name evidence="10" type="ORF">IAA60_06635</name>
</gene>
<dbReference type="FunFam" id="3.40.50.300:FF:000010">
    <property type="entry name" value="Chaperone clpB 1, putative"/>
    <property type="match status" value="1"/>
</dbReference>
<feature type="coiled-coil region" evidence="6">
    <location>
        <begin position="421"/>
        <end position="467"/>
    </location>
</feature>
<dbReference type="SMART" id="SM01086">
    <property type="entry name" value="ClpB_D2-small"/>
    <property type="match status" value="1"/>
</dbReference>
<evidence type="ECO:0000256" key="7">
    <source>
        <dbReference type="SAM" id="MobiDB-lite"/>
    </source>
</evidence>
<keyword evidence="4" id="KW-0143">Chaperone</keyword>
<evidence type="ECO:0000256" key="3">
    <source>
        <dbReference type="ARBA" id="ARBA00022840"/>
    </source>
</evidence>
<dbReference type="Pfam" id="PF17871">
    <property type="entry name" value="AAA_lid_9"/>
    <property type="match status" value="1"/>
</dbReference>
<dbReference type="Pfam" id="PF02861">
    <property type="entry name" value="Clp_N"/>
    <property type="match status" value="1"/>
</dbReference>
<dbReference type="EMBL" id="DVLU01000065">
    <property type="protein sequence ID" value="HIT85567.1"/>
    <property type="molecule type" value="Genomic_DNA"/>
</dbReference>
<dbReference type="SMART" id="SM00382">
    <property type="entry name" value="AAA"/>
    <property type="match status" value="2"/>
</dbReference>
<dbReference type="InterPro" id="IPR019489">
    <property type="entry name" value="Clp_ATPase_C"/>
</dbReference>
<organism evidence="10 11">
    <name type="scientific">Candidatus Ornithomonoglobus intestinigallinarum</name>
    <dbReference type="NCBI Taxonomy" id="2840894"/>
    <lineage>
        <taxon>Bacteria</taxon>
        <taxon>Bacillati</taxon>
        <taxon>Bacillota</taxon>
        <taxon>Clostridia</taxon>
        <taxon>Candidatus Ornithomonoglobus</taxon>
    </lineage>
</organism>
<evidence type="ECO:0000313" key="10">
    <source>
        <dbReference type="EMBL" id="HIT85567.1"/>
    </source>
</evidence>
<dbReference type="InterPro" id="IPR050130">
    <property type="entry name" value="ClpA_ClpB"/>
</dbReference>
<dbReference type="InterPro" id="IPR003959">
    <property type="entry name" value="ATPase_AAA_core"/>
</dbReference>
<evidence type="ECO:0000256" key="4">
    <source>
        <dbReference type="ARBA" id="ARBA00023186"/>
    </source>
</evidence>
<proteinExistence type="predicted"/>
<keyword evidence="6" id="KW-0175">Coiled coil</keyword>
<keyword evidence="3 10" id="KW-0067">ATP-binding</keyword>
<reference evidence="10" key="2">
    <citation type="journal article" date="2021" name="PeerJ">
        <title>Extensive microbial diversity within the chicken gut microbiome revealed by metagenomics and culture.</title>
        <authorList>
            <person name="Gilroy R."/>
            <person name="Ravi A."/>
            <person name="Getino M."/>
            <person name="Pursley I."/>
            <person name="Horton D.L."/>
            <person name="Alikhan N.F."/>
            <person name="Baker D."/>
            <person name="Gharbi K."/>
            <person name="Hall N."/>
            <person name="Watson M."/>
            <person name="Adriaenssens E.M."/>
            <person name="Foster-Nyarko E."/>
            <person name="Jarju S."/>
            <person name="Secka A."/>
            <person name="Antonio M."/>
            <person name="Oren A."/>
            <person name="Chaudhuri R.R."/>
            <person name="La Ragione R."/>
            <person name="Hildebrand F."/>
            <person name="Pallen M.J."/>
        </authorList>
    </citation>
    <scope>NUCLEOTIDE SEQUENCE</scope>
    <source>
        <strain evidence="10">CHK181-108</strain>
    </source>
</reference>
<reference evidence="10" key="1">
    <citation type="submission" date="2020-10" db="EMBL/GenBank/DDBJ databases">
        <authorList>
            <person name="Gilroy R."/>
        </authorList>
    </citation>
    <scope>NUCLEOTIDE SEQUENCE</scope>
    <source>
        <strain evidence="10">CHK181-108</strain>
    </source>
</reference>
<dbReference type="Gene3D" id="1.10.1780.10">
    <property type="entry name" value="Clp, N-terminal domain"/>
    <property type="match status" value="1"/>
</dbReference>
<dbReference type="Pfam" id="PF10431">
    <property type="entry name" value="ClpB_D2-small"/>
    <property type="match status" value="1"/>
</dbReference>
<dbReference type="AlphaFoldDB" id="A0A9D1H2T2"/>
<dbReference type="GO" id="GO:0005524">
    <property type="term" value="F:ATP binding"/>
    <property type="evidence" value="ECO:0007669"/>
    <property type="project" value="UniProtKB-KW"/>
</dbReference>
<dbReference type="GO" id="GO:0005737">
    <property type="term" value="C:cytoplasm"/>
    <property type="evidence" value="ECO:0007669"/>
    <property type="project" value="TreeGrafter"/>
</dbReference>
<dbReference type="FunFam" id="1.10.8.60:FF:000017">
    <property type="entry name" value="ATP-dependent chaperone ClpB"/>
    <property type="match status" value="1"/>
</dbReference>
<dbReference type="CDD" id="cd00009">
    <property type="entry name" value="AAA"/>
    <property type="match status" value="1"/>
</dbReference>
<comment type="caution">
    <text evidence="10">The sequence shown here is derived from an EMBL/GenBank/DDBJ whole genome shotgun (WGS) entry which is preliminary data.</text>
</comment>
<evidence type="ECO:0000313" key="11">
    <source>
        <dbReference type="Proteomes" id="UP000824165"/>
    </source>
</evidence>
<dbReference type="InterPro" id="IPR018368">
    <property type="entry name" value="ClpA/B_CS1"/>
</dbReference>
<dbReference type="InterPro" id="IPR027417">
    <property type="entry name" value="P-loop_NTPase"/>
</dbReference>
<dbReference type="GO" id="GO:0006508">
    <property type="term" value="P:proteolysis"/>
    <property type="evidence" value="ECO:0007669"/>
    <property type="project" value="UniProtKB-KW"/>
</dbReference>
<dbReference type="Gene3D" id="3.40.50.300">
    <property type="entry name" value="P-loop containing nucleotide triphosphate hydrolases"/>
    <property type="match status" value="2"/>
</dbReference>
<evidence type="ECO:0000259" key="8">
    <source>
        <dbReference type="PROSITE" id="PS50151"/>
    </source>
</evidence>
<dbReference type="PANTHER" id="PTHR11638">
    <property type="entry name" value="ATP-DEPENDENT CLP PROTEASE"/>
    <property type="match status" value="1"/>
</dbReference>
<dbReference type="GO" id="GO:0034605">
    <property type="term" value="P:cellular response to heat"/>
    <property type="evidence" value="ECO:0007669"/>
    <property type="project" value="TreeGrafter"/>
</dbReference>
<evidence type="ECO:0000256" key="6">
    <source>
        <dbReference type="SAM" id="Coils"/>
    </source>
</evidence>
<dbReference type="PROSITE" id="PS00870">
    <property type="entry name" value="CLPAB_1"/>
    <property type="match status" value="1"/>
</dbReference>
<dbReference type="InterPro" id="IPR041546">
    <property type="entry name" value="ClpA/ClpB_AAA_lid"/>
</dbReference>
<dbReference type="PRINTS" id="PR00300">
    <property type="entry name" value="CLPPROTEASEA"/>
</dbReference>
<feature type="region of interest" description="Disordered" evidence="7">
    <location>
        <begin position="147"/>
        <end position="170"/>
    </location>
</feature>
<evidence type="ECO:0000259" key="9">
    <source>
        <dbReference type="PROSITE" id="PS51903"/>
    </source>
</evidence>
<keyword evidence="10" id="KW-0645">Protease</keyword>
<dbReference type="Proteomes" id="UP000824165">
    <property type="component" value="Unassembled WGS sequence"/>
</dbReference>
<feature type="coiled-coil region" evidence="6">
    <location>
        <begin position="736"/>
        <end position="763"/>
    </location>
</feature>
<dbReference type="Gene3D" id="4.10.860.10">
    <property type="entry name" value="UVR domain"/>
    <property type="match status" value="1"/>
</dbReference>
<dbReference type="SUPFAM" id="SSF81923">
    <property type="entry name" value="Double Clp-N motif"/>
    <property type="match status" value="1"/>
</dbReference>
<evidence type="ECO:0000256" key="5">
    <source>
        <dbReference type="PROSITE-ProRule" id="PRU01251"/>
    </source>
</evidence>
<dbReference type="SUPFAM" id="SSF52540">
    <property type="entry name" value="P-loop containing nucleoside triphosphate hydrolases"/>
    <property type="match status" value="2"/>
</dbReference>
<dbReference type="PANTHER" id="PTHR11638:SF18">
    <property type="entry name" value="HEAT SHOCK PROTEIN 104"/>
    <property type="match status" value="1"/>
</dbReference>
<dbReference type="InterPro" id="IPR001943">
    <property type="entry name" value="UVR_dom"/>
</dbReference>
<dbReference type="GO" id="GO:0016887">
    <property type="term" value="F:ATP hydrolysis activity"/>
    <property type="evidence" value="ECO:0007669"/>
    <property type="project" value="InterPro"/>
</dbReference>
<dbReference type="InterPro" id="IPR003593">
    <property type="entry name" value="AAA+_ATPase"/>
</dbReference>
<keyword evidence="2" id="KW-0547">Nucleotide-binding</keyword>
<dbReference type="Gene3D" id="1.10.8.60">
    <property type="match status" value="2"/>
</dbReference>
<sequence length="821" mass="90955">MFSNFTEKARIAISEAHDSAAELGHNYIGSEHLLLGLIKEGSGVAAKVLEDNGITEDGVTGRIDEYIGRGRAFSKEVELPLTPRTKRILEISAAEARRLGHSYIGTEHMLMAILRDGDGVGLKILTSLGANPQNIYDDILSSLDAAPSENQRESSHGRSGRGGAAAKTPTLDKYGRDFTQLARDNKFDPVIGRENEIERVIQILSRRTKNNPCLIGEPGVGKTAVVEGLAERIAQGNVPQPLKNKRLVGLDLTSMVAGAKYRGEFEERLKGAVDEVLKDDSVILFIDELHTIVGAGSAEGTMDASNILKPFLARGELQLIGATTLKEYKKYIEKDAALERRFQPVTVGEPTVDETVEILTGIRDKYEAHHGVRITDEALRAAASLSARYISDRFLPDKAIDLIDEASSKKRLSSQTEPNELREKDAKLAELLNEKEEAVTAQDFEKAARLRDEEKELKAQIESMQKEWKGSGTSSELVVTEDDIAAILADWTHIPASSLKEGEKEKLRKLEELLHARVIGQDKAVSAVAKAIKRGRAGLKDPNRPIGSFLFLGPTGVGKTELSKTLAEVMFGSEDALIRVDMSEYMEKHSVSKFIGSPPGYVGFEEGGQLTEKIRKHPYSVILFDEVEKAHPDVFNIMLQILDDGILTDAQGRRIDFKNTVIIMTSNLGAKEILGNMHSKLGFADSEADKKSENESENERIRRKVMDEVKKAFKPEFLNRIDEIIVFDRLTEENIKDIARLMLKSLEKRMKENEMEVEFSDEAVAKIAKSGFDPVYGARPLRRAIQNEIEDMLSEAIISGEVQKGDHVKVVCRDDKFAIEK</sequence>
<dbReference type="InterPro" id="IPR001270">
    <property type="entry name" value="ClpA/B"/>
</dbReference>
<feature type="domain" description="UVR" evidence="8">
    <location>
        <begin position="425"/>
        <end position="460"/>
    </location>
</feature>
<protein>
    <submittedName>
        <fullName evidence="10">ATP-dependent Clp protease ATP-binding subunit</fullName>
    </submittedName>
</protein>
<dbReference type="FunFam" id="3.40.50.300:FF:000025">
    <property type="entry name" value="ATP-dependent Clp protease subunit"/>
    <property type="match status" value="1"/>
</dbReference>
<dbReference type="PROSITE" id="PS51903">
    <property type="entry name" value="CLP_R"/>
    <property type="match status" value="1"/>
</dbReference>
<feature type="domain" description="Clp R" evidence="9">
    <location>
        <begin position="2"/>
        <end position="146"/>
    </location>
</feature>
<dbReference type="InterPro" id="IPR004176">
    <property type="entry name" value="Clp_R_N"/>
</dbReference>
<dbReference type="Pfam" id="PF00004">
    <property type="entry name" value="AAA"/>
    <property type="match status" value="1"/>
</dbReference>